<reference evidence="1" key="1">
    <citation type="submission" date="2013-02" db="EMBL/GenBank/DDBJ databases">
        <title>Comparative genomics of Borrelia species.</title>
        <authorList>
            <person name="Schwan T.G."/>
            <person name="Raffel S.J."/>
            <person name="Porcella S.F."/>
        </authorList>
    </citation>
    <scope>NUCLEOTIDE SEQUENCE</scope>
    <source>
        <strain evidence="1">FR64b</strain>
        <plasmid evidence="1">unnamed</plasmid>
    </source>
</reference>
<proteinExistence type="predicted"/>
<organism evidence="1">
    <name type="scientific">Borrelia miyamotoi FR64b</name>
    <dbReference type="NCBI Taxonomy" id="1292392"/>
    <lineage>
        <taxon>Bacteria</taxon>
        <taxon>Pseudomonadati</taxon>
        <taxon>Spirochaetota</taxon>
        <taxon>Spirochaetia</taxon>
        <taxon>Spirochaetales</taxon>
        <taxon>Borreliaceae</taxon>
        <taxon>Borrelia</taxon>
    </lineage>
</organism>
<protein>
    <submittedName>
        <fullName evidence="1">Uncharacterized protein</fullName>
    </submittedName>
</protein>
<gene>
    <name evidence="1" type="ORF">BOM_1213</name>
</gene>
<dbReference type="AlphaFoldDB" id="W5SKZ0"/>
<name>W5SKZ0_9SPIR</name>
<dbReference type="EMBL" id="CP004233">
    <property type="protein sequence ID" value="AHH05756.1"/>
    <property type="molecule type" value="Genomic_DNA"/>
</dbReference>
<sequence>MLLTLDKRFLKTHYFEEKSVSYIYSLNLLFKM</sequence>
<evidence type="ECO:0000313" key="1">
    <source>
        <dbReference type="EMBL" id="AHH05756.1"/>
    </source>
</evidence>
<keyword evidence="1" id="KW-0614">Plasmid</keyword>
<dbReference type="HOGENOM" id="CLU_3388371_0_0_12"/>
<accession>W5SKZ0</accession>
<geneLocation type="plasmid" evidence="1">
    <name>unnamed</name>
</geneLocation>